<keyword evidence="5" id="KW-1185">Reference proteome</keyword>
<evidence type="ECO:0000313" key="4">
    <source>
        <dbReference type="EMBL" id="CAI8037492.1"/>
    </source>
</evidence>
<evidence type="ECO:0000256" key="2">
    <source>
        <dbReference type="SAM" id="SignalP"/>
    </source>
</evidence>
<organism evidence="4 5">
    <name type="scientific">Geodia barretti</name>
    <name type="common">Barrett's horny sponge</name>
    <dbReference type="NCBI Taxonomy" id="519541"/>
    <lineage>
        <taxon>Eukaryota</taxon>
        <taxon>Metazoa</taxon>
        <taxon>Porifera</taxon>
        <taxon>Demospongiae</taxon>
        <taxon>Heteroscleromorpha</taxon>
        <taxon>Tetractinellida</taxon>
        <taxon>Astrophorina</taxon>
        <taxon>Geodiidae</taxon>
        <taxon>Geodia</taxon>
    </lineage>
</organism>
<accession>A0AA35SY86</accession>
<dbReference type="InterPro" id="IPR051495">
    <property type="entry name" value="Epithelial_Barrier/Signaling"/>
</dbReference>
<keyword evidence="1" id="KW-1015">Disulfide bond</keyword>
<evidence type="ECO:0000313" key="5">
    <source>
        <dbReference type="Proteomes" id="UP001174909"/>
    </source>
</evidence>
<reference evidence="4" key="1">
    <citation type="submission" date="2023-03" db="EMBL/GenBank/DDBJ databases">
        <authorList>
            <person name="Steffen K."/>
            <person name="Cardenas P."/>
        </authorList>
    </citation>
    <scope>NUCLEOTIDE SEQUENCE</scope>
</reference>
<feature type="signal peptide" evidence="2">
    <location>
        <begin position="1"/>
        <end position="35"/>
    </location>
</feature>
<feature type="domain" description="NIDO" evidence="3">
    <location>
        <begin position="94"/>
        <end position="253"/>
    </location>
</feature>
<name>A0AA35SY86_GEOBA</name>
<comment type="caution">
    <text evidence="4">The sequence shown here is derived from an EMBL/GenBank/DDBJ whole genome shotgun (WGS) entry which is preliminary data.</text>
</comment>
<dbReference type="GO" id="GO:0007160">
    <property type="term" value="P:cell-matrix adhesion"/>
    <property type="evidence" value="ECO:0007669"/>
    <property type="project" value="InterPro"/>
</dbReference>
<proteinExistence type="predicted"/>
<dbReference type="Pfam" id="PF06119">
    <property type="entry name" value="NIDO"/>
    <property type="match status" value="1"/>
</dbReference>
<dbReference type="AlphaFoldDB" id="A0AA35SY86"/>
<gene>
    <name evidence="4" type="ORF">GBAR_LOCUS20967</name>
</gene>
<keyword evidence="2" id="KW-0732">Signal</keyword>
<protein>
    <recommendedName>
        <fullName evidence="3">NIDO domain-containing protein</fullName>
    </recommendedName>
</protein>
<dbReference type="Proteomes" id="UP001174909">
    <property type="component" value="Unassembled WGS sequence"/>
</dbReference>
<feature type="chain" id="PRO_5041235232" description="NIDO domain-containing protein" evidence="2">
    <location>
        <begin position="36"/>
        <end position="261"/>
    </location>
</feature>
<dbReference type="PANTHER" id="PTHR13802:SF52">
    <property type="entry name" value="MUCIN-4"/>
    <property type="match status" value="1"/>
</dbReference>
<sequence>MWKFVMVCVQRKPLVRKEMLQFFVIFSLLIPLCCCDCNETFTGGLIPYGDDIGDTCLDNNSTRRECNETQMEVNVTNMLPLGVNYTFYGKNYSNVFICENGLICFEDCEEFCNNQKDLKTSSVPVIVGIWQDIILFDFNSSEGNFKVPYAYYNERMNNTDNSECFTESKEKVEEHLQHGFRERLSDFDPTHMFISTWHGIENTTGTIQIVIATEDGKQDTYALLIYNDWNVTEEQRMQIGFSAGCVEKHFRLSTIAGNSNI</sequence>
<dbReference type="InterPro" id="IPR003886">
    <property type="entry name" value="NIDO_dom"/>
</dbReference>
<dbReference type="EMBL" id="CASHTH010002940">
    <property type="protein sequence ID" value="CAI8037492.1"/>
    <property type="molecule type" value="Genomic_DNA"/>
</dbReference>
<evidence type="ECO:0000256" key="1">
    <source>
        <dbReference type="ARBA" id="ARBA00023157"/>
    </source>
</evidence>
<dbReference type="PANTHER" id="PTHR13802">
    <property type="entry name" value="MUCIN 4-RELATED"/>
    <property type="match status" value="1"/>
</dbReference>
<feature type="non-terminal residue" evidence="4">
    <location>
        <position position="261"/>
    </location>
</feature>
<evidence type="ECO:0000259" key="3">
    <source>
        <dbReference type="Pfam" id="PF06119"/>
    </source>
</evidence>